<accession>A0A7H9C119</accession>
<dbReference type="InterPro" id="IPR051691">
    <property type="entry name" value="Metab_Enz_Cyan_OpOx_G3PDH"/>
</dbReference>
<evidence type="ECO:0000256" key="1">
    <source>
        <dbReference type="ARBA" id="ARBA00023002"/>
    </source>
</evidence>
<feature type="domain" description="SoxA A3" evidence="3">
    <location>
        <begin position="381"/>
        <end position="454"/>
    </location>
</feature>
<dbReference type="Gene3D" id="1.10.10.1100">
    <property type="entry name" value="BFD-like [2Fe-2S]-binding domain"/>
    <property type="match status" value="1"/>
</dbReference>
<geneLocation type="plasmid" evidence="4 5">
    <name>unnamed2</name>
</geneLocation>
<evidence type="ECO:0000259" key="2">
    <source>
        <dbReference type="Pfam" id="PF07992"/>
    </source>
</evidence>
<feature type="domain" description="FAD/NAD(P)-binding" evidence="2">
    <location>
        <begin position="5"/>
        <end position="319"/>
    </location>
</feature>
<name>A0A7H9C119_PARPN</name>
<dbReference type="Gene3D" id="3.50.50.60">
    <property type="entry name" value="FAD/NAD(P)-binding domain"/>
    <property type="match status" value="2"/>
</dbReference>
<protein>
    <submittedName>
        <fullName evidence="4">FAD-dependent oxidoreductase</fullName>
    </submittedName>
</protein>
<dbReference type="PIRSF" id="PIRSF037495">
    <property type="entry name" value="Opine_OX_OoxA/HcnB"/>
    <property type="match status" value="1"/>
</dbReference>
<evidence type="ECO:0000259" key="3">
    <source>
        <dbReference type="Pfam" id="PF17806"/>
    </source>
</evidence>
<keyword evidence="1" id="KW-0560">Oxidoreductase</keyword>
<dbReference type="PRINTS" id="PR00368">
    <property type="entry name" value="FADPNR"/>
</dbReference>
<dbReference type="PANTHER" id="PTHR42949">
    <property type="entry name" value="ANAEROBIC GLYCEROL-3-PHOSPHATE DEHYDROGENASE SUBUNIT B"/>
    <property type="match status" value="1"/>
</dbReference>
<dbReference type="Pfam" id="PF07992">
    <property type="entry name" value="Pyr_redox_2"/>
    <property type="match status" value="1"/>
</dbReference>
<reference evidence="4 5" key="1">
    <citation type="submission" date="2020-07" db="EMBL/GenBank/DDBJ databases">
        <title>The complete genome of Paracoccus pantotrophus ACCC 10489.</title>
        <authorList>
            <person name="Si Y."/>
        </authorList>
    </citation>
    <scope>NUCLEOTIDE SEQUENCE [LARGE SCALE GENOMIC DNA]</scope>
    <source>
        <strain evidence="4 5">ACCC10489</strain>
        <plasmid evidence="4 5">unnamed2</plasmid>
    </source>
</reference>
<dbReference type="EMBL" id="CP058692">
    <property type="protein sequence ID" value="QLH17069.1"/>
    <property type="molecule type" value="Genomic_DNA"/>
</dbReference>
<dbReference type="InterPro" id="IPR041117">
    <property type="entry name" value="SoxA_A3"/>
</dbReference>
<dbReference type="GO" id="GO:0016491">
    <property type="term" value="F:oxidoreductase activity"/>
    <property type="evidence" value="ECO:0007669"/>
    <property type="project" value="UniProtKB-KW"/>
</dbReference>
<dbReference type="PRINTS" id="PR00469">
    <property type="entry name" value="PNDRDTASEII"/>
</dbReference>
<dbReference type="Pfam" id="PF17806">
    <property type="entry name" value="SO_alpha_A3"/>
    <property type="match status" value="1"/>
</dbReference>
<dbReference type="CDD" id="cd19946">
    <property type="entry name" value="GlpA-like_Fer2_BFD-like"/>
    <property type="match status" value="1"/>
</dbReference>
<dbReference type="SUPFAM" id="SSF51905">
    <property type="entry name" value="FAD/NAD(P)-binding domain"/>
    <property type="match status" value="1"/>
</dbReference>
<dbReference type="InterPro" id="IPR036188">
    <property type="entry name" value="FAD/NAD-bd_sf"/>
</dbReference>
<dbReference type="InterPro" id="IPR041854">
    <property type="entry name" value="BFD-like_2Fe2S-bd_dom_sf"/>
</dbReference>
<gene>
    <name evidence="4" type="ORF">HYQ43_22890</name>
</gene>
<dbReference type="RefSeq" id="WP_179922323.1">
    <property type="nucleotide sequence ID" value="NZ_CP058692.1"/>
</dbReference>
<keyword evidence="4" id="KW-0614">Plasmid</keyword>
<dbReference type="Proteomes" id="UP000509322">
    <property type="component" value="Plasmid unnamed2"/>
</dbReference>
<evidence type="ECO:0000313" key="5">
    <source>
        <dbReference type="Proteomes" id="UP000509322"/>
    </source>
</evidence>
<dbReference type="InterPro" id="IPR023753">
    <property type="entry name" value="FAD/NAD-binding_dom"/>
</dbReference>
<evidence type="ECO:0000313" key="4">
    <source>
        <dbReference type="EMBL" id="QLH17069.1"/>
    </source>
</evidence>
<dbReference type="PANTHER" id="PTHR42949:SF3">
    <property type="entry name" value="ANAEROBIC GLYCEROL-3-PHOSPHATE DEHYDROGENASE SUBUNIT B"/>
    <property type="match status" value="1"/>
</dbReference>
<dbReference type="InterPro" id="IPR017224">
    <property type="entry name" value="Opine_Oxase_asu/HCN_bsu"/>
</dbReference>
<dbReference type="AlphaFoldDB" id="A0A7H9C119"/>
<organism evidence="4 5">
    <name type="scientific">Paracoccus pantotrophus</name>
    <name type="common">Thiosphaera pantotropha</name>
    <dbReference type="NCBI Taxonomy" id="82367"/>
    <lineage>
        <taxon>Bacteria</taxon>
        <taxon>Pseudomonadati</taxon>
        <taxon>Pseudomonadota</taxon>
        <taxon>Alphaproteobacteria</taxon>
        <taxon>Rhodobacterales</taxon>
        <taxon>Paracoccaceae</taxon>
        <taxon>Paracoccus</taxon>
    </lineage>
</organism>
<sequence length="460" mass="48783">MSVWDVIVIGAGPAGIGGASLLAERGARVLLVDEAPGPGGQIWRGIETVPESRAAILGPDYRAGAAEVARLRASGATLAFSTEAWRVEPDGTVWLRDAGGLRREASRHLLVATGAMERPVPLPGWTLPGVTTIGGLQILLKREGLLPQGPLALVGTGPLVYLYAAQCLTAGKRDLVLVDTARPEAMLAALRHLPRAFLGHGPAYLAKGAGLLWQLRRAGIAVHTNARQIGIEPDEDGGLVLRFLGRGRHRLRLSRIGLHEGVIPETHLLRSLGCRMLWSEAAVAFHPARDRDLRSSLGHVHVAGDAGGIGGAVVALLEGRIAAMAILERLGRQVDPLLVSATRRARRAHLAARPLIERLYRPAPELLTPPDEVIACRCEEVRCGEIRASLADGAVGPNQIKAFLRCGMGPCQGRICGPTLAQLTARIRGVTMEEAGWLTVRSPLRPVSVGEIAALANEGP</sequence>
<proteinExistence type="predicted"/>